<dbReference type="STRING" id="1336337.A0A3N4JDM1"/>
<keyword evidence="3" id="KW-1185">Reference proteome</keyword>
<evidence type="ECO:0000313" key="3">
    <source>
        <dbReference type="Proteomes" id="UP000276215"/>
    </source>
</evidence>
<gene>
    <name evidence="2" type="ORF">L873DRAFT_1846364</name>
</gene>
<dbReference type="EMBL" id="ML120433">
    <property type="protein sequence ID" value="RPA94781.1"/>
    <property type="molecule type" value="Genomic_DNA"/>
</dbReference>
<protein>
    <recommendedName>
        <fullName evidence="1">Tc1-like transposase DDE domain-containing protein</fullName>
    </recommendedName>
</protein>
<accession>A0A3N4JDM1</accession>
<evidence type="ECO:0000313" key="2">
    <source>
        <dbReference type="EMBL" id="RPA94781.1"/>
    </source>
</evidence>
<dbReference type="AlphaFoldDB" id="A0A3N4JDM1"/>
<dbReference type="OrthoDB" id="2266637at2759"/>
<dbReference type="InterPro" id="IPR036397">
    <property type="entry name" value="RNaseH_sf"/>
</dbReference>
<dbReference type="Proteomes" id="UP000276215">
    <property type="component" value="Unassembled WGS sequence"/>
</dbReference>
<name>A0A3N4JDM1_9PEZI</name>
<sequence>MTGCFYGQKCGLFLPVFPDLNSIGGGITSRSIIQVYDQYDFISIWEEMKREIGEEEIFLIIDNARTHLPFMRWLKSKGVTLKQIPPYSPDLNLIEHIWSLTKAILHNYYPELYLMRGPKDDVRKAIEERVTFCLELLDPKVFDDLAGSIVDRTKAIIEADEWYTRY</sequence>
<proteinExistence type="predicted"/>
<dbReference type="Pfam" id="PF13358">
    <property type="entry name" value="DDE_3"/>
    <property type="match status" value="1"/>
</dbReference>
<organism evidence="2 3">
    <name type="scientific">Choiromyces venosus 120613-1</name>
    <dbReference type="NCBI Taxonomy" id="1336337"/>
    <lineage>
        <taxon>Eukaryota</taxon>
        <taxon>Fungi</taxon>
        <taxon>Dikarya</taxon>
        <taxon>Ascomycota</taxon>
        <taxon>Pezizomycotina</taxon>
        <taxon>Pezizomycetes</taxon>
        <taxon>Pezizales</taxon>
        <taxon>Tuberaceae</taxon>
        <taxon>Choiromyces</taxon>
    </lineage>
</organism>
<dbReference type="Gene3D" id="3.30.420.10">
    <property type="entry name" value="Ribonuclease H-like superfamily/Ribonuclease H"/>
    <property type="match status" value="1"/>
</dbReference>
<evidence type="ECO:0000259" key="1">
    <source>
        <dbReference type="Pfam" id="PF13358"/>
    </source>
</evidence>
<dbReference type="InterPro" id="IPR038717">
    <property type="entry name" value="Tc1-like_DDE_dom"/>
</dbReference>
<feature type="domain" description="Tc1-like transposase DDE" evidence="1">
    <location>
        <begin position="37"/>
        <end position="107"/>
    </location>
</feature>
<dbReference type="GO" id="GO:0003676">
    <property type="term" value="F:nucleic acid binding"/>
    <property type="evidence" value="ECO:0007669"/>
    <property type="project" value="InterPro"/>
</dbReference>
<reference evidence="2 3" key="1">
    <citation type="journal article" date="2018" name="Nat. Ecol. Evol.">
        <title>Pezizomycetes genomes reveal the molecular basis of ectomycorrhizal truffle lifestyle.</title>
        <authorList>
            <person name="Murat C."/>
            <person name="Payen T."/>
            <person name="Noel B."/>
            <person name="Kuo A."/>
            <person name="Morin E."/>
            <person name="Chen J."/>
            <person name="Kohler A."/>
            <person name="Krizsan K."/>
            <person name="Balestrini R."/>
            <person name="Da Silva C."/>
            <person name="Montanini B."/>
            <person name="Hainaut M."/>
            <person name="Levati E."/>
            <person name="Barry K.W."/>
            <person name="Belfiori B."/>
            <person name="Cichocki N."/>
            <person name="Clum A."/>
            <person name="Dockter R.B."/>
            <person name="Fauchery L."/>
            <person name="Guy J."/>
            <person name="Iotti M."/>
            <person name="Le Tacon F."/>
            <person name="Lindquist E.A."/>
            <person name="Lipzen A."/>
            <person name="Malagnac F."/>
            <person name="Mello A."/>
            <person name="Molinier V."/>
            <person name="Miyauchi S."/>
            <person name="Poulain J."/>
            <person name="Riccioni C."/>
            <person name="Rubini A."/>
            <person name="Sitrit Y."/>
            <person name="Splivallo R."/>
            <person name="Traeger S."/>
            <person name="Wang M."/>
            <person name="Zifcakova L."/>
            <person name="Wipf D."/>
            <person name="Zambonelli A."/>
            <person name="Paolocci F."/>
            <person name="Nowrousian M."/>
            <person name="Ottonello S."/>
            <person name="Baldrian P."/>
            <person name="Spatafora J.W."/>
            <person name="Henrissat B."/>
            <person name="Nagy L.G."/>
            <person name="Aury J.M."/>
            <person name="Wincker P."/>
            <person name="Grigoriev I.V."/>
            <person name="Bonfante P."/>
            <person name="Martin F.M."/>
        </authorList>
    </citation>
    <scope>NUCLEOTIDE SEQUENCE [LARGE SCALE GENOMIC DNA]</scope>
    <source>
        <strain evidence="2 3">120613-1</strain>
    </source>
</reference>